<evidence type="ECO:0000259" key="5">
    <source>
        <dbReference type="PROSITE" id="PS50225"/>
    </source>
</evidence>
<comment type="pathway">
    <text evidence="1">Protein modification; protein ubiquitination.</text>
</comment>
<dbReference type="CDD" id="cd03587">
    <property type="entry name" value="SOCS"/>
    <property type="match status" value="1"/>
</dbReference>
<evidence type="ECO:0000313" key="6">
    <source>
        <dbReference type="EMBL" id="CAK6959336.1"/>
    </source>
</evidence>
<evidence type="ECO:0000256" key="4">
    <source>
        <dbReference type="ARBA" id="ARBA00023043"/>
    </source>
</evidence>
<dbReference type="Gene3D" id="1.10.750.20">
    <property type="entry name" value="SOCS box"/>
    <property type="match status" value="1"/>
</dbReference>
<dbReference type="EMBL" id="CAWUFR010000039">
    <property type="protein sequence ID" value="CAK6959336.1"/>
    <property type="molecule type" value="Genomic_DNA"/>
</dbReference>
<dbReference type="PANTHER" id="PTHR20966:SF2">
    <property type="entry name" value="ANKYRIN REPEAT AND SOCS BOX PROTEIN 17"/>
    <property type="match status" value="1"/>
</dbReference>
<dbReference type="SUPFAM" id="SSF158235">
    <property type="entry name" value="SOCS box-like"/>
    <property type="match status" value="1"/>
</dbReference>
<proteinExistence type="inferred from homology"/>
<keyword evidence="4" id="KW-0040">ANK repeat</keyword>
<comment type="caution">
    <text evidence="6">The sequence shown here is derived from an EMBL/GenBank/DDBJ whole genome shotgun (WGS) entry which is preliminary data.</text>
</comment>
<keyword evidence="7" id="KW-1185">Reference proteome</keyword>
<dbReference type="InterPro" id="IPR036036">
    <property type="entry name" value="SOCS_box-like_dom_sf"/>
</dbReference>
<dbReference type="InterPro" id="IPR039147">
    <property type="entry name" value="ASB17"/>
</dbReference>
<keyword evidence="3" id="KW-0833">Ubl conjugation pathway</keyword>
<dbReference type="InterPro" id="IPR001496">
    <property type="entry name" value="SOCS_box"/>
</dbReference>
<reference evidence="6 7" key="1">
    <citation type="submission" date="2024-01" db="EMBL/GenBank/DDBJ databases">
        <authorList>
            <person name="Alioto T."/>
            <person name="Alioto T."/>
            <person name="Gomez Garrido J."/>
        </authorList>
    </citation>
    <scope>NUCLEOTIDE SEQUENCE [LARGE SCALE GENOMIC DNA]</scope>
</reference>
<evidence type="ECO:0000256" key="2">
    <source>
        <dbReference type="ARBA" id="ARBA00005949"/>
    </source>
</evidence>
<dbReference type="PANTHER" id="PTHR20966">
    <property type="entry name" value="ANKYRIN REPEAT AND SOCS BOX PROTEIN 17"/>
    <property type="match status" value="1"/>
</dbReference>
<dbReference type="PROSITE" id="PS50225">
    <property type="entry name" value="SOCS"/>
    <property type="match status" value="1"/>
</dbReference>
<evidence type="ECO:0000256" key="3">
    <source>
        <dbReference type="ARBA" id="ARBA00022786"/>
    </source>
</evidence>
<dbReference type="Proteomes" id="UP001314229">
    <property type="component" value="Unassembled WGS sequence"/>
</dbReference>
<accession>A0AAV1NID4</accession>
<comment type="similarity">
    <text evidence="2">Belongs to the ankyrin SOCS box (ASB) family.</text>
</comment>
<organism evidence="6 7">
    <name type="scientific">Scomber scombrus</name>
    <name type="common">Atlantic mackerel</name>
    <name type="synonym">Scomber vernalis</name>
    <dbReference type="NCBI Taxonomy" id="13677"/>
    <lineage>
        <taxon>Eukaryota</taxon>
        <taxon>Metazoa</taxon>
        <taxon>Chordata</taxon>
        <taxon>Craniata</taxon>
        <taxon>Vertebrata</taxon>
        <taxon>Euteleostomi</taxon>
        <taxon>Actinopterygii</taxon>
        <taxon>Neopterygii</taxon>
        <taxon>Teleostei</taxon>
        <taxon>Neoteleostei</taxon>
        <taxon>Acanthomorphata</taxon>
        <taxon>Pelagiaria</taxon>
        <taxon>Scombriformes</taxon>
        <taxon>Scombridae</taxon>
        <taxon>Scomber</taxon>
    </lineage>
</organism>
<dbReference type="Pfam" id="PF07525">
    <property type="entry name" value="SOCS_box"/>
    <property type="match status" value="1"/>
</dbReference>
<gene>
    <name evidence="6" type="ORF">FSCOSCO3_A035160</name>
</gene>
<dbReference type="SMART" id="SM00969">
    <property type="entry name" value="SOCS_box"/>
    <property type="match status" value="1"/>
</dbReference>
<sequence>MCCILLLCKIQYDFVNNVPLYRDTAATHSELLASEREFRQRDLFTWSRSVILIGGVARASAGSHLYFTLSDTISGLSTVLSVVAKNCHIDALRILLQHGMLEKERRPSYIINVILFTPLPLVEEEYIKATLIRRRIDCMVLCFRVLTRVSITHLQNGCIQFGFHVKLLSFKVQVRSGRMPLTEDWSDHIPHGRCTVPCELSHLCRVAIRRRLLSRALLPKGIFELPLPESLKKYLNLQA</sequence>
<evidence type="ECO:0000313" key="7">
    <source>
        <dbReference type="Proteomes" id="UP001314229"/>
    </source>
</evidence>
<name>A0AAV1NID4_SCOSC</name>
<feature type="domain" description="SOCS box" evidence="5">
    <location>
        <begin position="178"/>
        <end position="239"/>
    </location>
</feature>
<dbReference type="AlphaFoldDB" id="A0AAV1NID4"/>
<dbReference type="FunFam" id="1.10.750.20:FF:000001">
    <property type="entry name" value="Ankyrin repeat and SOCS box containing 1"/>
    <property type="match status" value="1"/>
</dbReference>
<dbReference type="GO" id="GO:0035556">
    <property type="term" value="P:intracellular signal transduction"/>
    <property type="evidence" value="ECO:0007669"/>
    <property type="project" value="InterPro"/>
</dbReference>
<protein>
    <submittedName>
        <fullName evidence="6">Ankyrin repeat and SOCS box protein 17-like</fullName>
    </submittedName>
</protein>
<evidence type="ECO:0000256" key="1">
    <source>
        <dbReference type="ARBA" id="ARBA00004906"/>
    </source>
</evidence>